<proteinExistence type="predicted"/>
<reference evidence="1 2" key="1">
    <citation type="submission" date="2024-03" db="EMBL/GenBank/DDBJ databases">
        <title>Aureococcus anophagefferens CCMP1851 and Kratosvirus quantuckense: Draft genome of a second virus-susceptible host strain in the model system.</title>
        <authorList>
            <person name="Chase E."/>
            <person name="Truchon A.R."/>
            <person name="Schepens W."/>
            <person name="Wilhelm S.W."/>
        </authorList>
    </citation>
    <scope>NUCLEOTIDE SEQUENCE [LARGE SCALE GENOMIC DNA]</scope>
    <source>
        <strain evidence="1 2">CCMP1851</strain>
    </source>
</reference>
<dbReference type="SFLD" id="SFLDS00003">
    <property type="entry name" value="Haloacid_Dehalogenase"/>
    <property type="match status" value="1"/>
</dbReference>
<dbReference type="InterPro" id="IPR023214">
    <property type="entry name" value="HAD_sf"/>
</dbReference>
<accession>A0ABR1FZM3</accession>
<protein>
    <submittedName>
        <fullName evidence="1">N-acylneuraminate-9-phosphatase</fullName>
    </submittedName>
</protein>
<evidence type="ECO:0000313" key="2">
    <source>
        <dbReference type="Proteomes" id="UP001363151"/>
    </source>
</evidence>
<sequence>MRLCFNAAAIRAVSFDVTGTLLFHKESIAKTYADAAVWARLDDPPTAEELKPAFKRAYKSACLERPCFGYDAGGEKAWWAYAVRLALENAGRTVDDETFARYFRRVYQFYGSREGYEPLPDARPALDALRDRGLALGVTSNTPARTTDSVLPMLGLHDHFSFFASSSDLGVEKPDAGIFEAALERARFWCGADLAPHEVLHVGDSFECDYLGARAFGFQALHLDRSGNELVVKYNDWVLPGEFDEDEAKRCTITDLGAIVAYVDAGASW</sequence>
<dbReference type="NCBIfam" id="TIGR01549">
    <property type="entry name" value="HAD-SF-IA-v1"/>
    <property type="match status" value="1"/>
</dbReference>
<dbReference type="PANTHER" id="PTHR47105:SF1">
    <property type="entry name" value="OS06G0665100 PROTEIN"/>
    <property type="match status" value="1"/>
</dbReference>
<dbReference type="NCBIfam" id="TIGR02252">
    <property type="entry name" value="DREG-2"/>
    <property type="match status" value="1"/>
</dbReference>
<keyword evidence="2" id="KW-1185">Reference proteome</keyword>
<dbReference type="SUPFAM" id="SSF56784">
    <property type="entry name" value="HAD-like"/>
    <property type="match status" value="1"/>
</dbReference>
<dbReference type="EMBL" id="JBBJCI010000160">
    <property type="protein sequence ID" value="KAK7241715.1"/>
    <property type="molecule type" value="Genomic_DNA"/>
</dbReference>
<comment type="caution">
    <text evidence="1">The sequence shown here is derived from an EMBL/GenBank/DDBJ whole genome shotgun (WGS) entry which is preliminary data.</text>
</comment>
<dbReference type="Gene3D" id="3.40.50.1000">
    <property type="entry name" value="HAD superfamily/HAD-like"/>
    <property type="match status" value="1"/>
</dbReference>
<dbReference type="Pfam" id="PF00702">
    <property type="entry name" value="Hydrolase"/>
    <property type="match status" value="1"/>
</dbReference>
<dbReference type="InterPro" id="IPR044924">
    <property type="entry name" value="HAD-SF_hydro_IA_REG-2-like_cap"/>
</dbReference>
<name>A0ABR1FZM3_AURAN</name>
<dbReference type="Gene3D" id="1.10.150.720">
    <property type="entry name" value="Haloacid dehalogenase-like hydrolase"/>
    <property type="match status" value="1"/>
</dbReference>
<organism evidence="1 2">
    <name type="scientific">Aureococcus anophagefferens</name>
    <name type="common">Harmful bloom alga</name>
    <dbReference type="NCBI Taxonomy" id="44056"/>
    <lineage>
        <taxon>Eukaryota</taxon>
        <taxon>Sar</taxon>
        <taxon>Stramenopiles</taxon>
        <taxon>Ochrophyta</taxon>
        <taxon>Pelagophyceae</taxon>
        <taxon>Pelagomonadales</taxon>
        <taxon>Pelagomonadaceae</taxon>
        <taxon>Aureococcus</taxon>
    </lineage>
</organism>
<dbReference type="Proteomes" id="UP001363151">
    <property type="component" value="Unassembled WGS sequence"/>
</dbReference>
<dbReference type="InterPro" id="IPR036412">
    <property type="entry name" value="HAD-like_sf"/>
</dbReference>
<gene>
    <name evidence="1" type="primary">HDHD3</name>
    <name evidence="1" type="ORF">SO694_0030501</name>
</gene>
<dbReference type="SFLD" id="SFLDG01129">
    <property type="entry name" value="C1.5:_HAD__Beta-PGM__Phosphata"/>
    <property type="match status" value="1"/>
</dbReference>
<dbReference type="InterPro" id="IPR006439">
    <property type="entry name" value="HAD-SF_hydro_IA"/>
</dbReference>
<dbReference type="InterPro" id="IPR011949">
    <property type="entry name" value="HAD-SF_hydro_IA_REG-2-like"/>
</dbReference>
<evidence type="ECO:0000313" key="1">
    <source>
        <dbReference type="EMBL" id="KAK7241715.1"/>
    </source>
</evidence>
<dbReference type="PANTHER" id="PTHR47105">
    <property type="entry name" value="OS02G0173600 PROTEIN"/>
    <property type="match status" value="1"/>
</dbReference>
<dbReference type="PRINTS" id="PR00413">
    <property type="entry name" value="HADHALOGNASE"/>
</dbReference>